<keyword evidence="5 7" id="KW-0067">ATP-binding</keyword>
<keyword evidence="1 7" id="KW-0963">Cytoplasm</keyword>
<dbReference type="PANTHER" id="PTHR43033:SF1">
    <property type="entry name" value="TRNA(ILE)-LYSIDINE SYNTHASE-RELATED"/>
    <property type="match status" value="1"/>
</dbReference>
<comment type="similarity">
    <text evidence="7">Belongs to the tRNA(Ile)-lysidine synthase family.</text>
</comment>
<evidence type="ECO:0000256" key="4">
    <source>
        <dbReference type="ARBA" id="ARBA00022741"/>
    </source>
</evidence>
<dbReference type="GO" id="GO:0032267">
    <property type="term" value="F:tRNA(Ile)-lysidine synthase activity"/>
    <property type="evidence" value="ECO:0007669"/>
    <property type="project" value="UniProtKB-EC"/>
</dbReference>
<dbReference type="EC" id="6.3.4.19" evidence="7"/>
<feature type="domain" description="tRNA(Ile)-lysidine synthase substrate-binding" evidence="9">
    <location>
        <begin position="261"/>
        <end position="326"/>
    </location>
</feature>
<dbReference type="Gene3D" id="3.40.50.620">
    <property type="entry name" value="HUPs"/>
    <property type="match status" value="1"/>
</dbReference>
<dbReference type="InterPro" id="IPR014729">
    <property type="entry name" value="Rossmann-like_a/b/a_fold"/>
</dbReference>
<keyword evidence="2 7" id="KW-0436">Ligase</keyword>
<dbReference type="HAMAP" id="MF_01161">
    <property type="entry name" value="tRNA_Ile_lys_synt"/>
    <property type="match status" value="1"/>
</dbReference>
<dbReference type="AlphaFoldDB" id="A0A6J4LET5"/>
<evidence type="ECO:0000313" key="10">
    <source>
        <dbReference type="EMBL" id="CAA9331269.1"/>
    </source>
</evidence>
<comment type="function">
    <text evidence="7">Ligates lysine onto the cytidine present at position 34 of the AUA codon-specific tRNA(Ile) that contains the anticodon CAU, in an ATP-dependent manner. Cytidine is converted to lysidine, thus changing the amino acid specificity of the tRNA from methionine to isoleucine.</text>
</comment>
<name>A0A6J4LET5_9ACTN</name>
<evidence type="ECO:0000256" key="5">
    <source>
        <dbReference type="ARBA" id="ARBA00022840"/>
    </source>
</evidence>
<dbReference type="InterPro" id="IPR015262">
    <property type="entry name" value="tRNA_Ile_lys_synt_subst-bd"/>
</dbReference>
<dbReference type="GO" id="GO:0006400">
    <property type="term" value="P:tRNA modification"/>
    <property type="evidence" value="ECO:0007669"/>
    <property type="project" value="UniProtKB-UniRule"/>
</dbReference>
<evidence type="ECO:0000259" key="9">
    <source>
        <dbReference type="Pfam" id="PF09179"/>
    </source>
</evidence>
<comment type="catalytic activity">
    <reaction evidence="6 7">
        <text>cytidine(34) in tRNA(Ile2) + L-lysine + ATP = lysidine(34) in tRNA(Ile2) + AMP + diphosphate + H(+)</text>
        <dbReference type="Rhea" id="RHEA:43744"/>
        <dbReference type="Rhea" id="RHEA-COMP:10625"/>
        <dbReference type="Rhea" id="RHEA-COMP:10670"/>
        <dbReference type="ChEBI" id="CHEBI:15378"/>
        <dbReference type="ChEBI" id="CHEBI:30616"/>
        <dbReference type="ChEBI" id="CHEBI:32551"/>
        <dbReference type="ChEBI" id="CHEBI:33019"/>
        <dbReference type="ChEBI" id="CHEBI:82748"/>
        <dbReference type="ChEBI" id="CHEBI:83665"/>
        <dbReference type="ChEBI" id="CHEBI:456215"/>
        <dbReference type="EC" id="6.3.4.19"/>
    </reaction>
</comment>
<keyword evidence="3 7" id="KW-0819">tRNA processing</keyword>
<dbReference type="SUPFAM" id="SSF82829">
    <property type="entry name" value="MesJ substrate recognition domain-like"/>
    <property type="match status" value="1"/>
</dbReference>
<proteinExistence type="inferred from homology"/>
<dbReference type="InterPro" id="IPR012094">
    <property type="entry name" value="tRNA_Ile_lys_synt"/>
</dbReference>
<dbReference type="InterPro" id="IPR012795">
    <property type="entry name" value="tRNA_Ile_lys_synt_N"/>
</dbReference>
<evidence type="ECO:0000256" key="6">
    <source>
        <dbReference type="ARBA" id="ARBA00048539"/>
    </source>
</evidence>
<evidence type="ECO:0000256" key="7">
    <source>
        <dbReference type="HAMAP-Rule" id="MF_01161"/>
    </source>
</evidence>
<keyword evidence="4 7" id="KW-0547">Nucleotide-binding</keyword>
<evidence type="ECO:0000259" key="8">
    <source>
        <dbReference type="Pfam" id="PF01171"/>
    </source>
</evidence>
<dbReference type="EMBL" id="CADCUH010000056">
    <property type="protein sequence ID" value="CAA9331269.1"/>
    <property type="molecule type" value="Genomic_DNA"/>
</dbReference>
<feature type="binding site" evidence="7">
    <location>
        <begin position="37"/>
        <end position="42"/>
    </location>
    <ligand>
        <name>ATP</name>
        <dbReference type="ChEBI" id="CHEBI:30616"/>
    </ligand>
</feature>
<comment type="domain">
    <text evidence="7">The N-terminal region contains the highly conserved SGGXDS motif, predicted to be a P-loop motif involved in ATP binding.</text>
</comment>
<gene>
    <name evidence="7" type="primary">tilS</name>
    <name evidence="10" type="ORF">AVDCRST_MAG36-941</name>
</gene>
<comment type="subcellular location">
    <subcellularLocation>
        <location evidence="7">Cytoplasm</location>
    </subcellularLocation>
</comment>
<dbReference type="GO" id="GO:0005524">
    <property type="term" value="F:ATP binding"/>
    <property type="evidence" value="ECO:0007669"/>
    <property type="project" value="UniProtKB-UniRule"/>
</dbReference>
<accession>A0A6J4LET5</accession>
<dbReference type="Pfam" id="PF09179">
    <property type="entry name" value="TilS"/>
    <property type="match status" value="1"/>
</dbReference>
<dbReference type="NCBIfam" id="TIGR02432">
    <property type="entry name" value="lysidine_TilS_N"/>
    <property type="match status" value="1"/>
</dbReference>
<feature type="domain" description="tRNA(Ile)-lysidine/2-thiocytidine synthase N-terminal" evidence="8">
    <location>
        <begin position="32"/>
        <end position="211"/>
    </location>
</feature>
<dbReference type="GO" id="GO:0005737">
    <property type="term" value="C:cytoplasm"/>
    <property type="evidence" value="ECO:0007669"/>
    <property type="project" value="UniProtKB-SubCell"/>
</dbReference>
<protein>
    <recommendedName>
        <fullName evidence="7">tRNA(Ile)-lysidine synthase</fullName>
        <ecNumber evidence="7">6.3.4.19</ecNumber>
    </recommendedName>
    <alternativeName>
        <fullName evidence="7">tRNA(Ile)-2-lysyl-cytidine synthase</fullName>
    </alternativeName>
    <alternativeName>
        <fullName evidence="7">tRNA(Ile)-lysidine synthetase</fullName>
    </alternativeName>
</protein>
<evidence type="ECO:0000256" key="2">
    <source>
        <dbReference type="ARBA" id="ARBA00022598"/>
    </source>
</evidence>
<dbReference type="CDD" id="cd01992">
    <property type="entry name" value="TilS_N"/>
    <property type="match status" value="1"/>
</dbReference>
<organism evidence="10">
    <name type="scientific">uncultured Nocardioidaceae bacterium</name>
    <dbReference type="NCBI Taxonomy" id="253824"/>
    <lineage>
        <taxon>Bacteria</taxon>
        <taxon>Bacillati</taxon>
        <taxon>Actinomycetota</taxon>
        <taxon>Actinomycetes</taxon>
        <taxon>Propionibacteriales</taxon>
        <taxon>Nocardioidaceae</taxon>
        <taxon>environmental samples</taxon>
    </lineage>
</organism>
<evidence type="ECO:0000256" key="3">
    <source>
        <dbReference type="ARBA" id="ARBA00022694"/>
    </source>
</evidence>
<dbReference type="SUPFAM" id="SSF52402">
    <property type="entry name" value="Adenine nucleotide alpha hydrolases-like"/>
    <property type="match status" value="1"/>
</dbReference>
<sequence length="337" mass="35841">MTGPDPAVAATRLAVRRVLQELVPEDPAQGGVLVACSGGADSLALLAATVFESRRDARRVVGATVDHGLQEGSREHADRVVAQMAALGATETMAVRVRVEAPGVGPEAAARRARYAALSQAAEASRAAAVLLGHTRDDQAETVLLGLTRGSGGRSIAGMRRWYDEGPVRFVRPLLDLSRAQTEQACRAEGLEAWQDPHNDDPRFTRSRVRQRVLPVLEEELGPGVAAALARTGELLQQDLAALEELSAAAYRRAWTPEGALDAAQLAAEQPALASRVLRLAALAAGSPADELFKVHIDALARLVGRPHGEVQLPGHLTAFRDEDRLRFRRTTGGVAG</sequence>
<evidence type="ECO:0000256" key="1">
    <source>
        <dbReference type="ARBA" id="ARBA00022490"/>
    </source>
</evidence>
<dbReference type="Pfam" id="PF01171">
    <property type="entry name" value="ATP_bind_3"/>
    <property type="match status" value="1"/>
</dbReference>
<reference evidence="10" key="1">
    <citation type="submission" date="2020-02" db="EMBL/GenBank/DDBJ databases">
        <authorList>
            <person name="Meier V. D."/>
        </authorList>
    </citation>
    <scope>NUCLEOTIDE SEQUENCE</scope>
    <source>
        <strain evidence="10">AVDCRST_MAG36</strain>
    </source>
</reference>
<dbReference type="PANTHER" id="PTHR43033">
    <property type="entry name" value="TRNA(ILE)-LYSIDINE SYNTHASE-RELATED"/>
    <property type="match status" value="1"/>
</dbReference>
<dbReference type="Gene3D" id="1.20.59.20">
    <property type="match status" value="1"/>
</dbReference>
<dbReference type="InterPro" id="IPR011063">
    <property type="entry name" value="TilS/TtcA_N"/>
</dbReference>